<protein>
    <submittedName>
        <fullName evidence="2">Uncharacterized protein</fullName>
    </submittedName>
</protein>
<dbReference type="EMBL" id="FOVL01000019">
    <property type="protein sequence ID" value="SFN81677.1"/>
    <property type="molecule type" value="Genomic_DNA"/>
</dbReference>
<name>A0A1I5C425_9FLAO</name>
<reference evidence="2 3" key="1">
    <citation type="submission" date="2016-10" db="EMBL/GenBank/DDBJ databases">
        <authorList>
            <person name="de Groot N.N."/>
        </authorList>
    </citation>
    <scope>NUCLEOTIDE SEQUENCE [LARGE SCALE GENOMIC DNA]</scope>
    <source>
        <strain evidence="2 3">DSM 17794</strain>
    </source>
</reference>
<dbReference type="AlphaFoldDB" id="A0A1I5C425"/>
<accession>A0A1I5C425</accession>
<dbReference type="Proteomes" id="UP000199153">
    <property type="component" value="Unassembled WGS sequence"/>
</dbReference>
<proteinExistence type="predicted"/>
<keyword evidence="1" id="KW-1133">Transmembrane helix</keyword>
<keyword evidence="1" id="KW-0472">Membrane</keyword>
<feature type="transmembrane region" description="Helical" evidence="1">
    <location>
        <begin position="65"/>
        <end position="83"/>
    </location>
</feature>
<evidence type="ECO:0000256" key="1">
    <source>
        <dbReference type="SAM" id="Phobius"/>
    </source>
</evidence>
<feature type="transmembrane region" description="Helical" evidence="1">
    <location>
        <begin position="35"/>
        <end position="53"/>
    </location>
</feature>
<organism evidence="2 3">
    <name type="scientific">Salegentibacter flavus</name>
    <dbReference type="NCBI Taxonomy" id="287099"/>
    <lineage>
        <taxon>Bacteria</taxon>
        <taxon>Pseudomonadati</taxon>
        <taxon>Bacteroidota</taxon>
        <taxon>Flavobacteriia</taxon>
        <taxon>Flavobacteriales</taxon>
        <taxon>Flavobacteriaceae</taxon>
        <taxon>Salegentibacter</taxon>
    </lineage>
</organism>
<evidence type="ECO:0000313" key="3">
    <source>
        <dbReference type="Proteomes" id="UP000199153"/>
    </source>
</evidence>
<dbReference type="RefSeq" id="WP_093410600.1">
    <property type="nucleotide sequence ID" value="NZ_FOVL01000019.1"/>
</dbReference>
<evidence type="ECO:0000313" key="2">
    <source>
        <dbReference type="EMBL" id="SFN81677.1"/>
    </source>
</evidence>
<keyword evidence="3" id="KW-1185">Reference proteome</keyword>
<sequence length="244" mass="28729">MFLERFAVLTLRLRAKLLELYNYLLRETDSQLGQIFFICCLFFLTALLFYAWITPSGLWVKITYTFIYLVSSLLCVSAIYFIIKRKRIRSNTLEVYTLNDPGLEKIQQLNLKSIPLTETQANAVFKAFSGKYLQGNYQSFQSLILLKPVSYENRLKWIDLSPKRQKQVNRQTLLEFLSHLLIGFENLDNHQMILFVEHYFTLKNPTGIEQHLSSKNISDWRNNKATYLKEISSIFKSNLLEKQN</sequence>
<gene>
    <name evidence="2" type="ORF">SAMN05660413_02693</name>
</gene>
<keyword evidence="1" id="KW-0812">Transmembrane</keyword>